<evidence type="ECO:0000256" key="6">
    <source>
        <dbReference type="ARBA" id="ARBA00023242"/>
    </source>
</evidence>
<evidence type="ECO:0000256" key="8">
    <source>
        <dbReference type="SAM" id="MobiDB-lite"/>
    </source>
</evidence>
<proteinExistence type="inferred from homology"/>
<keyword evidence="7" id="KW-0131">Cell cycle</keyword>
<comment type="caution">
    <text evidence="9">The sequence shown here is derived from an EMBL/GenBank/DDBJ whole genome shotgun (WGS) entry which is preliminary data.</text>
</comment>
<name>A0A8H3TRB9_9TREE</name>
<comment type="similarity">
    <text evidence="2">Belongs to the SCC4/mau-2 family.</text>
</comment>
<dbReference type="EMBL" id="BLZA01000011">
    <property type="protein sequence ID" value="GHJ85473.1"/>
    <property type="molecule type" value="Genomic_DNA"/>
</dbReference>
<feature type="compositionally biased region" description="Basic and acidic residues" evidence="8">
    <location>
        <begin position="200"/>
        <end position="223"/>
    </location>
</feature>
<dbReference type="Proteomes" id="UP000620104">
    <property type="component" value="Unassembled WGS sequence"/>
</dbReference>
<keyword evidence="10" id="KW-1185">Reference proteome</keyword>
<sequence length="860" mass="95565">MNGFQDVQGNDSNFARDSGPDDRMGKMHTSPFPPPLASNLKLMMESSHSNFPHSADALSGTSHQGPQDDAEPTTAIQNVQVRVPTLPALPLLRFVAESAMNAQRRLLKLVLLPPRLLDDALRADPEAVVMLGFPSGAEVTAADLVDRIKHLQYTALQALLAAYRYGETRVDVKDKVILGLEIGRLALDMLSTLQSEMIREERLSSKRKRPAELDASERVDKSRKTSVGATAASPHANPGTPTVSRNKAVKPSPLRRTSSTREDFATAAHGEISESDADLLTMQRKNARKQEGSRLLKETEDILSSASELGTKSLSKDPEGRSLLLELVMMKAQLTSIQGYHKQALKLLKNTRHDIQKDTTQTHMLYRILLLQTQLEMQAGGDVMAASTTLSDLANLASARHDTHVVLLSKVARLRIIMVNSYFDLVAASLQDIDRILTSRYPPVEGQSFENVLDRLCRQDLSANTDAELAVIMEYSSLRVIWSNRIGDKVNSKASIKMVHHLYDSPRSTKEDSAFSSGIFQLPTAAKPITARYLPRNVATPLTFLITCLAFPDLTSSSPKRVKLVQSALKSFDTFESHEGPYHGDFVKWSGLNDALMMRTELMEIKAECLFDLLTFCIFRAKFEHAQRVTSVLTRHLQIEGLFRTFAPRECLLLGQRAHMLGHHEVALKHYEACRFIAKPGSEMDLMARIGIHCIQLAQAATTDQAASENKQLMQECFNTMAYTFTTAARVIQGTIVDTILASKQTLQSASDAARIFNDSHTQPIILCIAATHFAETRPEQSKKMLRSAWELIRASHGKENDGKDRLDVFGSTGLGLWALSKLEIMGEADRGLDEERARFIRLYEQKRKQELESQAVPVS</sequence>
<dbReference type="AlphaFoldDB" id="A0A8H3TRB9"/>
<feature type="region of interest" description="Disordered" evidence="8">
    <location>
        <begin position="1"/>
        <end position="71"/>
    </location>
</feature>
<evidence type="ECO:0000313" key="10">
    <source>
        <dbReference type="Proteomes" id="UP000620104"/>
    </source>
</evidence>
<dbReference type="GO" id="GO:0007064">
    <property type="term" value="P:mitotic sister chromatid cohesion"/>
    <property type="evidence" value="ECO:0007669"/>
    <property type="project" value="InterPro"/>
</dbReference>
<dbReference type="GO" id="GO:0051301">
    <property type="term" value="P:cell division"/>
    <property type="evidence" value="ECO:0007669"/>
    <property type="project" value="UniProtKB-KW"/>
</dbReference>
<gene>
    <name evidence="9" type="ORF">NliqN6_1875</name>
</gene>
<dbReference type="OrthoDB" id="5565328at2759"/>
<accession>A0A8H3TRB9</accession>
<evidence type="ECO:0000256" key="2">
    <source>
        <dbReference type="ARBA" id="ARBA00008585"/>
    </source>
</evidence>
<dbReference type="InterPro" id="IPR019440">
    <property type="entry name" value="MAU2"/>
</dbReference>
<dbReference type="GO" id="GO:0007059">
    <property type="term" value="P:chromosome segregation"/>
    <property type="evidence" value="ECO:0007669"/>
    <property type="project" value="UniProtKB-KW"/>
</dbReference>
<reference evidence="9" key="1">
    <citation type="submission" date="2020-07" db="EMBL/GenBank/DDBJ databases">
        <title>Draft Genome Sequence of a Deep-Sea Yeast, Naganishia (Cryptococcus) liquefaciens strain N6.</title>
        <authorList>
            <person name="Han Y.W."/>
            <person name="Kajitani R."/>
            <person name="Morimoto H."/>
            <person name="Parhat M."/>
            <person name="Tsubouchi H."/>
            <person name="Bakenova O."/>
            <person name="Ogata M."/>
            <person name="Argunhan B."/>
            <person name="Aoki R."/>
            <person name="Kajiwara S."/>
            <person name="Itoh T."/>
            <person name="Iwasaki H."/>
        </authorList>
    </citation>
    <scope>NUCLEOTIDE SEQUENCE</scope>
    <source>
        <strain evidence="9">N6</strain>
    </source>
</reference>
<feature type="region of interest" description="Disordered" evidence="8">
    <location>
        <begin position="200"/>
        <end position="270"/>
    </location>
</feature>
<evidence type="ECO:0000256" key="1">
    <source>
        <dbReference type="ARBA" id="ARBA00004123"/>
    </source>
</evidence>
<feature type="compositionally biased region" description="Polar residues" evidence="8">
    <location>
        <begin position="1"/>
        <end position="15"/>
    </location>
</feature>
<evidence type="ECO:0000256" key="4">
    <source>
        <dbReference type="ARBA" id="ARBA00022776"/>
    </source>
</evidence>
<evidence type="ECO:0000256" key="7">
    <source>
        <dbReference type="ARBA" id="ARBA00023306"/>
    </source>
</evidence>
<protein>
    <submittedName>
        <fullName evidence="9">Uncharacterized protein</fullName>
    </submittedName>
</protein>
<keyword evidence="3" id="KW-0132">Cell division</keyword>
<evidence type="ECO:0000313" key="9">
    <source>
        <dbReference type="EMBL" id="GHJ85473.1"/>
    </source>
</evidence>
<organism evidence="9 10">
    <name type="scientific">Naganishia liquefaciens</name>
    <dbReference type="NCBI Taxonomy" id="104408"/>
    <lineage>
        <taxon>Eukaryota</taxon>
        <taxon>Fungi</taxon>
        <taxon>Dikarya</taxon>
        <taxon>Basidiomycota</taxon>
        <taxon>Agaricomycotina</taxon>
        <taxon>Tremellomycetes</taxon>
        <taxon>Filobasidiales</taxon>
        <taxon>Filobasidiaceae</taxon>
        <taxon>Naganishia</taxon>
    </lineage>
</organism>
<comment type="subcellular location">
    <subcellularLocation>
        <location evidence="1">Nucleus</location>
    </subcellularLocation>
</comment>
<dbReference type="PANTHER" id="PTHR21394">
    <property type="entry name" value="MAU2 CHROMATID COHESION FACTOR HOMOLOG"/>
    <property type="match status" value="1"/>
</dbReference>
<keyword evidence="4" id="KW-0498">Mitosis</keyword>
<keyword evidence="6" id="KW-0539">Nucleus</keyword>
<evidence type="ECO:0000256" key="3">
    <source>
        <dbReference type="ARBA" id="ARBA00022618"/>
    </source>
</evidence>
<evidence type="ECO:0000256" key="5">
    <source>
        <dbReference type="ARBA" id="ARBA00022829"/>
    </source>
</evidence>
<keyword evidence="5" id="KW-0159">Chromosome partition</keyword>
<dbReference type="GO" id="GO:0005634">
    <property type="term" value="C:nucleus"/>
    <property type="evidence" value="ECO:0007669"/>
    <property type="project" value="UniProtKB-SubCell"/>
</dbReference>